<dbReference type="Pfam" id="PF12796">
    <property type="entry name" value="Ank_2"/>
    <property type="match status" value="3"/>
</dbReference>
<feature type="repeat" description="ANK" evidence="3">
    <location>
        <begin position="467"/>
        <end position="499"/>
    </location>
</feature>
<sequence length="1440" mass="161536">MSRMLVNPGHFQGKIVVVAVGQEEDLPSPVKKKTATGRKKAQIVDKMTEDPYISMVKRHRSASKRVHEWFQRYTSQDTSLENSPPTHPLIHPRYLWQVASIEFSPLHEACRVGDVEALDAALRSKCCRLYRTHAGQTPLHVAVTHRHLMCVSRLLEEADASIQMHARDFQGRTAIHLAFQRRRTWKHRGLMDTLFNHASPSLCQLRDNDGWSIQDLDFLHRGDLIDAVAAGQLDRIQYLQRLYNCNLFDQQQSGRTLLHEACEQYQLEVVRYLLANGIDSFVEDLTGATVLHVCARRGFLEGCVIVLDPSTSLALLTAQDKSGRTPLHWSLLRGHHAVSMYFIQTAAMHGVAYELLATCDDHGYAPLHLASASGHIALVKSMIYLGADVNSATTTVRQRIETSPLVAATQSLPGNNRPRSAFNATSLKDVSQHTVELKTLRLLTGDAANASPTVARIKSTVGPIDTDTPSPLVLALRSGHIDVADVLLENGADLATGEIWELYMTNSNTRQVLAPLACFWLSPPAFAVDEYAELCRCRRWNEEALCALLELATSLCLLWENLDVAMLTAFQRGFLELAHRLHAGRAAWVLDPPLSWLSLAVQSSKPLESCQWLQKHYYPIRDADSSAIFLLLKQPFRQVNLAQVTAFKARSTTCIWLLTQHFYPPSLDMQAVLDVALRGGYTDVAKTLLSSLPITPNIPMDVVDAFLDNNALLGQVDRMPWLLCDEGLAWACRRNSVFLARRLLAHGAKPQRYVFVHGKSALLWAVWHRNVEILKLLDVLDDDIMIQASDSRGRDALYIAMRTNDPLVVAFLWSSRHHTLFNLEMALFAAVEANAATTLAWLANAEPTLNLQSIQDSTGRTLVHVACERGYLALATWLAPPETWHQLNQYHGHTPGDILRLFGHDVPEPLQPFSPPASTLYGVLRCLLSDDMQGLNEKYRPFTIDPLDRFSRMHAACCLDSLKHVQHLAAHGISLVDPQEPDTYEPILWAAPYGAQNVTALLVKQRIQDSVLEAALYYAARYKHIDVIWTLLSVATTASVGRLAGDCPLPTLLHWVAAIPQSEPLMAELLDKFQAQIEDRYGITPIMFALVAGNLSNVLYLLKRGARLEAEFEGQSIFYYVLHLVPSETWRVFLQAFLVQRLQRRGLHCVEEFCGCKSFEATALDESCSFCCHAADKHIVLPLPPWHQDVNDTYKRQTSSQRSSRRSNSRQSSSGDMFSHELSDTEPTTDAFQPPEPPPEFTLSSVAPSPPFGGSYVGRLSRDQVYAIARIQFQAEMTAFDLRLEVPERSELAQDNEIDEDKDAFSMIVVSSPEATPCADHVEEVKPVDFVRVSGTPSASHDGCWCTQAPYCRIDPSFVRLGVINSWVKAPKEPPSIKTLQQVWAKWKEATAPTQQRIVPRDAQQLVRLKLAVLHWRLSRVLQAFCRWKVQTKRTYTRAR</sequence>
<dbReference type="PANTHER" id="PTHR24198">
    <property type="entry name" value="ANKYRIN REPEAT AND PROTEIN KINASE DOMAIN-CONTAINING PROTEIN"/>
    <property type="match status" value="1"/>
</dbReference>
<keyword evidence="6" id="KW-1185">Reference proteome</keyword>
<evidence type="ECO:0000256" key="4">
    <source>
        <dbReference type="SAM" id="MobiDB-lite"/>
    </source>
</evidence>
<dbReference type="InterPro" id="IPR036770">
    <property type="entry name" value="Ankyrin_rpt-contain_sf"/>
</dbReference>
<name>A0A6G0W5X1_9STRA</name>
<accession>A0A6G0W5X1</accession>
<dbReference type="Gene3D" id="1.25.40.20">
    <property type="entry name" value="Ankyrin repeat-containing domain"/>
    <property type="match status" value="5"/>
</dbReference>
<evidence type="ECO:0000256" key="3">
    <source>
        <dbReference type="PROSITE-ProRule" id="PRU00023"/>
    </source>
</evidence>
<dbReference type="SUPFAM" id="SSF48403">
    <property type="entry name" value="Ankyrin repeat"/>
    <property type="match status" value="3"/>
</dbReference>
<organism evidence="5 6">
    <name type="scientific">Aphanomyces euteiches</name>
    <dbReference type="NCBI Taxonomy" id="100861"/>
    <lineage>
        <taxon>Eukaryota</taxon>
        <taxon>Sar</taxon>
        <taxon>Stramenopiles</taxon>
        <taxon>Oomycota</taxon>
        <taxon>Saprolegniomycetes</taxon>
        <taxon>Saprolegniales</taxon>
        <taxon>Verrucalvaceae</taxon>
        <taxon>Aphanomyces</taxon>
    </lineage>
</organism>
<feature type="repeat" description="ANK" evidence="3">
    <location>
        <begin position="1081"/>
        <end position="1113"/>
    </location>
</feature>
<evidence type="ECO:0000313" key="5">
    <source>
        <dbReference type="EMBL" id="KAF0722440.1"/>
    </source>
</evidence>
<dbReference type="PROSITE" id="PS50297">
    <property type="entry name" value="ANK_REP_REGION"/>
    <property type="match status" value="5"/>
</dbReference>
<protein>
    <submittedName>
        <fullName evidence="5">Uncharacterized protein</fullName>
    </submittedName>
</protein>
<evidence type="ECO:0000313" key="6">
    <source>
        <dbReference type="Proteomes" id="UP000481153"/>
    </source>
</evidence>
<feature type="repeat" description="ANK" evidence="3">
    <location>
        <begin position="253"/>
        <end position="285"/>
    </location>
</feature>
<comment type="caution">
    <text evidence="5">The sequence shown here is derived from an EMBL/GenBank/DDBJ whole genome shotgun (WGS) entry which is preliminary data.</text>
</comment>
<dbReference type="VEuPathDB" id="FungiDB:AeMF1_011406"/>
<dbReference type="PANTHER" id="PTHR24198:SF165">
    <property type="entry name" value="ANKYRIN REPEAT-CONTAINING PROTEIN-RELATED"/>
    <property type="match status" value="1"/>
</dbReference>
<dbReference type="InterPro" id="IPR002110">
    <property type="entry name" value="Ankyrin_rpt"/>
</dbReference>
<feature type="repeat" description="ANK" evidence="3">
    <location>
        <begin position="362"/>
        <end position="394"/>
    </location>
</feature>
<dbReference type="EMBL" id="VJMJ01000335">
    <property type="protein sequence ID" value="KAF0722440.1"/>
    <property type="molecule type" value="Genomic_DNA"/>
</dbReference>
<proteinExistence type="predicted"/>
<dbReference type="SMART" id="SM00248">
    <property type="entry name" value="ANK"/>
    <property type="match status" value="16"/>
</dbReference>
<keyword evidence="1" id="KW-0677">Repeat</keyword>
<gene>
    <name evidence="5" type="ORF">Ae201684_018442</name>
</gene>
<dbReference type="PROSITE" id="PS50088">
    <property type="entry name" value="ANK_REPEAT"/>
    <property type="match status" value="5"/>
</dbReference>
<keyword evidence="2 3" id="KW-0040">ANK repeat</keyword>
<reference evidence="5 6" key="1">
    <citation type="submission" date="2019-07" db="EMBL/GenBank/DDBJ databases">
        <title>Genomics analysis of Aphanomyces spp. identifies a new class of oomycete effector associated with host adaptation.</title>
        <authorList>
            <person name="Gaulin E."/>
        </authorList>
    </citation>
    <scope>NUCLEOTIDE SEQUENCE [LARGE SCALE GENOMIC DNA]</scope>
    <source>
        <strain evidence="5 6">ATCC 201684</strain>
    </source>
</reference>
<dbReference type="Proteomes" id="UP000481153">
    <property type="component" value="Unassembled WGS sequence"/>
</dbReference>
<evidence type="ECO:0000256" key="1">
    <source>
        <dbReference type="ARBA" id="ARBA00022737"/>
    </source>
</evidence>
<feature type="region of interest" description="Disordered" evidence="4">
    <location>
        <begin position="1193"/>
        <end position="1247"/>
    </location>
</feature>
<evidence type="ECO:0000256" key="2">
    <source>
        <dbReference type="ARBA" id="ARBA00023043"/>
    </source>
</evidence>
<feature type="repeat" description="ANK" evidence="3">
    <location>
        <begin position="134"/>
        <end position="167"/>
    </location>
</feature>